<proteinExistence type="predicted"/>
<name>A0A1H9T0T9_9GAMM</name>
<evidence type="ECO:0000313" key="2">
    <source>
        <dbReference type="EMBL" id="SER90741.1"/>
    </source>
</evidence>
<feature type="domain" description="Polymerase beta nucleotidyltransferase" evidence="1">
    <location>
        <begin position="25"/>
        <end position="89"/>
    </location>
</feature>
<accession>A0A1H9T0T9</accession>
<dbReference type="CDD" id="cd05403">
    <property type="entry name" value="NT_KNTase_like"/>
    <property type="match status" value="1"/>
</dbReference>
<reference evidence="3" key="1">
    <citation type="submission" date="2016-10" db="EMBL/GenBank/DDBJ databases">
        <authorList>
            <person name="Varghese N."/>
            <person name="Submissions S."/>
        </authorList>
    </citation>
    <scope>NUCLEOTIDE SEQUENCE [LARGE SCALE GENOMIC DNA]</scope>
    <source>
        <strain evidence="3">CGMCC 1.6495</strain>
    </source>
</reference>
<dbReference type="Gene3D" id="3.30.460.10">
    <property type="entry name" value="Beta Polymerase, domain 2"/>
    <property type="match status" value="1"/>
</dbReference>
<dbReference type="InterPro" id="IPR041633">
    <property type="entry name" value="Polbeta"/>
</dbReference>
<dbReference type="Proteomes" id="UP000198505">
    <property type="component" value="Unassembled WGS sequence"/>
</dbReference>
<dbReference type="RefSeq" id="WP_092826785.1">
    <property type="nucleotide sequence ID" value="NZ_FOGS01000004.1"/>
</dbReference>
<organism evidence="2 3">
    <name type="scientific">Vreelandella subterranea</name>
    <dbReference type="NCBI Taxonomy" id="416874"/>
    <lineage>
        <taxon>Bacteria</taxon>
        <taxon>Pseudomonadati</taxon>
        <taxon>Pseudomonadota</taxon>
        <taxon>Gammaproteobacteria</taxon>
        <taxon>Oceanospirillales</taxon>
        <taxon>Halomonadaceae</taxon>
        <taxon>Vreelandella</taxon>
    </lineage>
</organism>
<dbReference type="GO" id="GO:0016740">
    <property type="term" value="F:transferase activity"/>
    <property type="evidence" value="ECO:0007669"/>
    <property type="project" value="UniProtKB-KW"/>
</dbReference>
<dbReference type="STRING" id="416874.SAMN04487958_104132"/>
<dbReference type="InterPro" id="IPR043519">
    <property type="entry name" value="NT_sf"/>
</dbReference>
<dbReference type="SUPFAM" id="SSF81301">
    <property type="entry name" value="Nucleotidyltransferase"/>
    <property type="match status" value="1"/>
</dbReference>
<keyword evidence="2" id="KW-0808">Transferase</keyword>
<evidence type="ECO:0000313" key="3">
    <source>
        <dbReference type="Proteomes" id="UP000198505"/>
    </source>
</evidence>
<dbReference type="Pfam" id="PF18765">
    <property type="entry name" value="Polbeta"/>
    <property type="match status" value="1"/>
</dbReference>
<dbReference type="AlphaFoldDB" id="A0A1H9T0T9"/>
<evidence type="ECO:0000259" key="1">
    <source>
        <dbReference type="Pfam" id="PF18765"/>
    </source>
</evidence>
<gene>
    <name evidence="2" type="ORF">SAMN04487958_104132</name>
</gene>
<dbReference type="EMBL" id="FOGS01000004">
    <property type="protein sequence ID" value="SER90741.1"/>
    <property type="molecule type" value="Genomic_DNA"/>
</dbReference>
<sequence>MRLTQSQRSTIVSGVREFIGPSVNVQVFGSRLDDTKRGGDIDLLLISKTAIPLLASAELKMALEERLQLPVDIVTYVSTDEPTPFQAIALGQSTPIDSEEAA</sequence>
<protein>
    <submittedName>
        <fullName evidence="2">Nucleotidyltransferase domain-containing protein</fullName>
    </submittedName>
</protein>
<keyword evidence="3" id="KW-1185">Reference proteome</keyword>